<dbReference type="InterPro" id="IPR001296">
    <property type="entry name" value="Glyco_trans_1"/>
</dbReference>
<dbReference type="GO" id="GO:0016757">
    <property type="term" value="F:glycosyltransferase activity"/>
    <property type="evidence" value="ECO:0007669"/>
    <property type="project" value="InterPro"/>
</dbReference>
<evidence type="ECO:0000313" key="3">
    <source>
        <dbReference type="Proteomes" id="UP000460666"/>
    </source>
</evidence>
<name>A0A3E5CYL3_BACFG</name>
<organism evidence="2 3">
    <name type="scientific">Bacteroides fragilis</name>
    <dbReference type="NCBI Taxonomy" id="817"/>
    <lineage>
        <taxon>Bacteria</taxon>
        <taxon>Pseudomonadati</taxon>
        <taxon>Bacteroidota</taxon>
        <taxon>Bacteroidia</taxon>
        <taxon>Bacteroidales</taxon>
        <taxon>Bacteroidaceae</taxon>
        <taxon>Bacteroides</taxon>
    </lineage>
</organism>
<evidence type="ECO:0000313" key="2">
    <source>
        <dbReference type="EMBL" id="KAA4990378.1"/>
    </source>
</evidence>
<dbReference type="PANTHER" id="PTHR46401:SF2">
    <property type="entry name" value="GLYCOSYLTRANSFERASE WBBK-RELATED"/>
    <property type="match status" value="1"/>
</dbReference>
<dbReference type="GO" id="GO:0009103">
    <property type="term" value="P:lipopolysaccharide biosynthetic process"/>
    <property type="evidence" value="ECO:0007669"/>
    <property type="project" value="TreeGrafter"/>
</dbReference>
<proteinExistence type="predicted"/>
<protein>
    <submittedName>
        <fullName evidence="2">Glycosyltransferase family 4 protein</fullName>
    </submittedName>
</protein>
<reference evidence="2 3" key="1">
    <citation type="journal article" date="2019" name="Nat. Med.">
        <title>A library of human gut bacterial isolates paired with longitudinal multiomics data enables mechanistic microbiome research.</title>
        <authorList>
            <person name="Poyet M."/>
            <person name="Groussin M."/>
            <person name="Gibbons S.M."/>
            <person name="Avila-Pacheco J."/>
            <person name="Jiang X."/>
            <person name="Kearney S.M."/>
            <person name="Perrotta A.R."/>
            <person name="Berdy B."/>
            <person name="Zhao S."/>
            <person name="Lieberman T.D."/>
            <person name="Swanson P.K."/>
            <person name="Smith M."/>
            <person name="Roesemann S."/>
            <person name="Alexander J.E."/>
            <person name="Rich S.A."/>
            <person name="Livny J."/>
            <person name="Vlamakis H."/>
            <person name="Clish C."/>
            <person name="Bullock K."/>
            <person name="Deik A."/>
            <person name="Scott J."/>
            <person name="Pierce K.A."/>
            <person name="Xavier R.J."/>
            <person name="Alm E.J."/>
        </authorList>
    </citation>
    <scope>NUCLEOTIDE SEQUENCE [LARGE SCALE GENOMIC DNA]</scope>
    <source>
        <strain evidence="2 3">BIOML-A46</strain>
    </source>
</reference>
<comment type="caution">
    <text evidence="2">The sequence shown here is derived from an EMBL/GenBank/DDBJ whole genome shotgun (WGS) entry which is preliminary data.</text>
</comment>
<dbReference type="Proteomes" id="UP000460666">
    <property type="component" value="Unassembled WGS sequence"/>
</dbReference>
<sequence>MKIQKRIQDRVLLINQSAGYLMVDIVNAYAQKYSDVVLLTGSYNTQDRELNKSVKIHKIAVYIRSSFFMRALTWLIATLQIFFLLLWKYRHYKIIYVTNPPMSYFPSLILKCQYSIIVYDVYPNALNNIGIYKSSWMYKVWVKINKRIYRAADKVYTLSNGMATLLLEYCDENKIEVIPNWAGIESLQRIDKAKNPFIREHNLFSKFVVMYSGNIGFTHNVESIIEIAEVLRTDEDIVFLIIGEGLKKNELMLCVKEKALKNCCFLSWQDSKCLKYSLSAADISIITLTDETALASVPSKTYNLLGIGSPLLCIAPDESELALLVKEYHCGRCFSKNDVSSMADFIKKLKADSELWKVYSNNSLKASLNYTYKNAEQYVS</sequence>
<dbReference type="InterPro" id="IPR028098">
    <property type="entry name" value="Glyco_trans_4-like_N"/>
</dbReference>
<gene>
    <name evidence="2" type="ORF">F2Z89_22855</name>
</gene>
<dbReference type="SUPFAM" id="SSF53756">
    <property type="entry name" value="UDP-Glycosyltransferase/glycogen phosphorylase"/>
    <property type="match status" value="1"/>
</dbReference>
<dbReference type="Pfam" id="PF13579">
    <property type="entry name" value="Glyco_trans_4_4"/>
    <property type="match status" value="1"/>
</dbReference>
<dbReference type="CDD" id="cd03794">
    <property type="entry name" value="GT4_WbuB-like"/>
    <property type="match status" value="1"/>
</dbReference>
<evidence type="ECO:0000256" key="1">
    <source>
        <dbReference type="ARBA" id="ARBA00022679"/>
    </source>
</evidence>
<keyword evidence="1 2" id="KW-0808">Transferase</keyword>
<dbReference type="AlphaFoldDB" id="A0A3E5CYL3"/>
<accession>A0A3E5CYL3</accession>
<dbReference type="Gene3D" id="3.40.50.2000">
    <property type="entry name" value="Glycogen Phosphorylase B"/>
    <property type="match status" value="2"/>
</dbReference>
<dbReference type="PANTHER" id="PTHR46401">
    <property type="entry name" value="GLYCOSYLTRANSFERASE WBBK-RELATED"/>
    <property type="match status" value="1"/>
</dbReference>
<dbReference type="EMBL" id="VWCJ01000033">
    <property type="protein sequence ID" value="KAA4990378.1"/>
    <property type="molecule type" value="Genomic_DNA"/>
</dbReference>
<dbReference type="Pfam" id="PF00534">
    <property type="entry name" value="Glycos_transf_1"/>
    <property type="match status" value="1"/>
</dbReference>